<evidence type="ECO:0000259" key="1">
    <source>
        <dbReference type="PROSITE" id="PS50060"/>
    </source>
</evidence>
<organism evidence="2 3">
    <name type="scientific">Romanomermis culicivorax</name>
    <name type="common">Nematode worm</name>
    <dbReference type="NCBI Taxonomy" id="13658"/>
    <lineage>
        <taxon>Eukaryota</taxon>
        <taxon>Metazoa</taxon>
        <taxon>Ecdysozoa</taxon>
        <taxon>Nematoda</taxon>
        <taxon>Enoplea</taxon>
        <taxon>Dorylaimia</taxon>
        <taxon>Mermithida</taxon>
        <taxon>Mermithoidea</taxon>
        <taxon>Mermithidae</taxon>
        <taxon>Romanomermis</taxon>
    </lineage>
</organism>
<dbReference type="GO" id="GO:0016020">
    <property type="term" value="C:membrane"/>
    <property type="evidence" value="ECO:0007669"/>
    <property type="project" value="InterPro"/>
</dbReference>
<dbReference type="WBParaSite" id="nRc.2.0.1.t21852-RA">
    <property type="protein sequence ID" value="nRc.2.0.1.t21852-RA"/>
    <property type="gene ID" value="nRc.2.0.1.g21852"/>
</dbReference>
<accession>A0A915J5V7</accession>
<reference evidence="3" key="1">
    <citation type="submission" date="2022-11" db="UniProtKB">
        <authorList>
            <consortium name="WormBaseParasite"/>
        </authorList>
    </citation>
    <scope>IDENTIFICATION</scope>
</reference>
<protein>
    <submittedName>
        <fullName evidence="3">MAM domain-containing protein</fullName>
    </submittedName>
</protein>
<evidence type="ECO:0000313" key="3">
    <source>
        <dbReference type="WBParaSite" id="nRc.2.0.1.t21852-RA"/>
    </source>
</evidence>
<evidence type="ECO:0000313" key="2">
    <source>
        <dbReference type="Proteomes" id="UP000887565"/>
    </source>
</evidence>
<dbReference type="InterPro" id="IPR000998">
    <property type="entry name" value="MAM_dom"/>
</dbReference>
<dbReference type="SUPFAM" id="SSF49899">
    <property type="entry name" value="Concanavalin A-like lectins/glucanases"/>
    <property type="match status" value="2"/>
</dbReference>
<dbReference type="Gene3D" id="2.60.120.200">
    <property type="match status" value="2"/>
</dbReference>
<dbReference type="PROSITE" id="PS50060">
    <property type="entry name" value="MAM_2"/>
    <property type="match status" value="1"/>
</dbReference>
<dbReference type="AlphaFoldDB" id="A0A915J5V7"/>
<dbReference type="SMART" id="SM00137">
    <property type="entry name" value="MAM"/>
    <property type="match status" value="1"/>
</dbReference>
<dbReference type="InterPro" id="IPR013320">
    <property type="entry name" value="ConA-like_dom_sf"/>
</dbReference>
<sequence>MGAVECHCKLRFLYCSKSCSSSALRSTFATSSAQLSCNFESSECFWYNAPENNIQWQLARLKDNVKNSQFDALTGRLELPDGQFLAVGTKKAIDGADRATLIGRIKCQSSTGRLSFDRWISSEKVNFVVCTRPVGSNININCQRVPRSGSNPFLYTVPPSNQPFEIALMADDFLEPSFVAIDNIRYDATLCDQSQPLSTSNPGGSQLVDCNTLLSCDFEVNVYLRSSVNGYYANIGDAVLDQSASRSDSSAVYVLQSPKFNLKNAATLTFDMFQKAEGPTLEVCTNQANCQLQKNNVVEEWKTHSVNLQPGGPQSISFIGRNLKINDFIALDNIRVDESSKSGCAKYAFTPIKKYLFKVKYTIALPPAQSSQIIFEAKENQRLIMKS</sequence>
<name>A0A915J5V7_ROMCU</name>
<feature type="domain" description="MAM" evidence="1">
    <location>
        <begin position="35"/>
        <end position="105"/>
    </location>
</feature>
<proteinExistence type="predicted"/>
<dbReference type="OMA" id="FESSECF"/>
<dbReference type="Pfam" id="PF00629">
    <property type="entry name" value="MAM"/>
    <property type="match status" value="1"/>
</dbReference>
<keyword evidence="2" id="KW-1185">Reference proteome</keyword>
<dbReference type="Proteomes" id="UP000887565">
    <property type="component" value="Unplaced"/>
</dbReference>